<dbReference type="EMBL" id="CADCVE010000026">
    <property type="protein sequence ID" value="CAA9449024.1"/>
    <property type="molecule type" value="Genomic_DNA"/>
</dbReference>
<name>A0A6J4QTG0_9ACTN</name>
<gene>
    <name evidence="2" type="ORF">AVDCRST_MAG28-1170</name>
</gene>
<dbReference type="AlphaFoldDB" id="A0A6J4QTG0"/>
<evidence type="ECO:0000256" key="1">
    <source>
        <dbReference type="SAM" id="MobiDB-lite"/>
    </source>
</evidence>
<accession>A0A6J4QTG0</accession>
<proteinExistence type="predicted"/>
<evidence type="ECO:0000313" key="2">
    <source>
        <dbReference type="EMBL" id="CAA9449024.1"/>
    </source>
</evidence>
<organism evidence="2">
    <name type="scientific">uncultured Rubrobacteraceae bacterium</name>
    <dbReference type="NCBI Taxonomy" id="349277"/>
    <lineage>
        <taxon>Bacteria</taxon>
        <taxon>Bacillati</taxon>
        <taxon>Actinomycetota</taxon>
        <taxon>Rubrobacteria</taxon>
        <taxon>Rubrobacterales</taxon>
        <taxon>Rubrobacteraceae</taxon>
        <taxon>environmental samples</taxon>
    </lineage>
</organism>
<reference evidence="2" key="1">
    <citation type="submission" date="2020-02" db="EMBL/GenBank/DDBJ databases">
        <authorList>
            <person name="Meier V. D."/>
        </authorList>
    </citation>
    <scope>NUCLEOTIDE SEQUENCE</scope>
    <source>
        <strain evidence="2">AVDCRST_MAG28</strain>
    </source>
</reference>
<sequence length="77" mass="8478">VVPVAAPAVDPEPPVCGRRSEGARHLRNSPRENPPVCRRDRGKESRAGGGARYGWLPHVCPLVRKTQTTCYNSFVKL</sequence>
<feature type="non-terminal residue" evidence="2">
    <location>
        <position position="1"/>
    </location>
</feature>
<protein>
    <submittedName>
        <fullName evidence="2">Uncharacterized protein</fullName>
    </submittedName>
</protein>
<feature type="non-terminal residue" evidence="2">
    <location>
        <position position="77"/>
    </location>
</feature>
<feature type="region of interest" description="Disordered" evidence="1">
    <location>
        <begin position="1"/>
        <end position="52"/>
    </location>
</feature>
<feature type="compositionally biased region" description="Basic and acidic residues" evidence="1">
    <location>
        <begin position="37"/>
        <end position="46"/>
    </location>
</feature>